<dbReference type="VEuPathDB" id="FungiDB:AMAG_03163"/>
<dbReference type="InterPro" id="IPR039360">
    <property type="entry name" value="Ras_GTPase"/>
</dbReference>
<dbReference type="AlphaFoldDB" id="A0A0L0S4K5"/>
<dbReference type="InterPro" id="IPR000008">
    <property type="entry name" value="C2_dom"/>
</dbReference>
<dbReference type="OrthoDB" id="775356at2759"/>
<organism evidence="5 6">
    <name type="scientific">Allomyces macrogynus (strain ATCC 38327)</name>
    <name type="common">Allomyces javanicus var. macrogynus</name>
    <dbReference type="NCBI Taxonomy" id="578462"/>
    <lineage>
        <taxon>Eukaryota</taxon>
        <taxon>Fungi</taxon>
        <taxon>Fungi incertae sedis</taxon>
        <taxon>Blastocladiomycota</taxon>
        <taxon>Blastocladiomycetes</taxon>
        <taxon>Blastocladiales</taxon>
        <taxon>Blastocladiaceae</taxon>
        <taxon>Allomyces</taxon>
    </lineage>
</organism>
<evidence type="ECO:0000259" key="3">
    <source>
        <dbReference type="PROSITE" id="PS50004"/>
    </source>
</evidence>
<dbReference type="eggNOG" id="KOG3508">
    <property type="taxonomic scope" value="Eukaryota"/>
</dbReference>
<dbReference type="PROSITE" id="PS50018">
    <property type="entry name" value="RAS_GTPASE_ACTIV_2"/>
    <property type="match status" value="1"/>
</dbReference>
<protein>
    <submittedName>
        <fullName evidence="5">Uncharacterized protein</fullName>
    </submittedName>
</protein>
<evidence type="ECO:0000259" key="4">
    <source>
        <dbReference type="PROSITE" id="PS50018"/>
    </source>
</evidence>
<feature type="region of interest" description="Disordered" evidence="2">
    <location>
        <begin position="471"/>
        <end position="560"/>
    </location>
</feature>
<feature type="compositionally biased region" description="Low complexity" evidence="2">
    <location>
        <begin position="480"/>
        <end position="500"/>
    </location>
</feature>
<dbReference type="STRING" id="578462.A0A0L0S4K5"/>
<keyword evidence="6" id="KW-1185">Reference proteome</keyword>
<dbReference type="Gene3D" id="2.60.40.150">
    <property type="entry name" value="C2 domain"/>
    <property type="match status" value="1"/>
</dbReference>
<proteinExistence type="predicted"/>
<feature type="domain" description="C2" evidence="3">
    <location>
        <begin position="1"/>
        <end position="175"/>
    </location>
</feature>
<feature type="domain" description="Ras-GAP" evidence="4">
    <location>
        <begin position="230"/>
        <end position="434"/>
    </location>
</feature>
<feature type="compositionally biased region" description="Polar residues" evidence="2">
    <location>
        <begin position="95"/>
        <end position="108"/>
    </location>
</feature>
<dbReference type="PROSITE" id="PS50004">
    <property type="entry name" value="C2"/>
    <property type="match status" value="1"/>
</dbReference>
<accession>A0A0L0S4K5</accession>
<keyword evidence="1" id="KW-0343">GTPase activation</keyword>
<dbReference type="SMART" id="SM00323">
    <property type="entry name" value="RasGAP"/>
    <property type="match status" value="1"/>
</dbReference>
<gene>
    <name evidence="5" type="ORF">AMAG_03163</name>
</gene>
<reference evidence="6" key="2">
    <citation type="submission" date="2009-11" db="EMBL/GenBank/DDBJ databases">
        <title>The Genome Sequence of Allomyces macrogynus strain ATCC 38327.</title>
        <authorList>
            <consortium name="The Broad Institute Genome Sequencing Platform"/>
            <person name="Russ C."/>
            <person name="Cuomo C."/>
            <person name="Shea T."/>
            <person name="Young S.K."/>
            <person name="Zeng Q."/>
            <person name="Koehrsen M."/>
            <person name="Haas B."/>
            <person name="Borodovsky M."/>
            <person name="Guigo R."/>
            <person name="Alvarado L."/>
            <person name="Berlin A."/>
            <person name="Borenstein D."/>
            <person name="Chen Z."/>
            <person name="Engels R."/>
            <person name="Freedman E."/>
            <person name="Gellesch M."/>
            <person name="Goldberg J."/>
            <person name="Griggs A."/>
            <person name="Gujja S."/>
            <person name="Heiman D."/>
            <person name="Hepburn T."/>
            <person name="Howarth C."/>
            <person name="Jen D."/>
            <person name="Larson L."/>
            <person name="Lewis B."/>
            <person name="Mehta T."/>
            <person name="Park D."/>
            <person name="Pearson M."/>
            <person name="Roberts A."/>
            <person name="Saif S."/>
            <person name="Shenoy N."/>
            <person name="Sisk P."/>
            <person name="Stolte C."/>
            <person name="Sykes S."/>
            <person name="Walk T."/>
            <person name="White J."/>
            <person name="Yandava C."/>
            <person name="Burger G."/>
            <person name="Gray M.W."/>
            <person name="Holland P.W.H."/>
            <person name="King N."/>
            <person name="Lang F.B.F."/>
            <person name="Roger A.J."/>
            <person name="Ruiz-Trillo I."/>
            <person name="Lander E."/>
            <person name="Nusbaum C."/>
        </authorList>
    </citation>
    <scope>NUCLEOTIDE SEQUENCE [LARGE SCALE GENOMIC DNA]</scope>
    <source>
        <strain evidence="6">ATCC 38327</strain>
    </source>
</reference>
<evidence type="ECO:0000256" key="2">
    <source>
        <dbReference type="SAM" id="MobiDB-lite"/>
    </source>
</evidence>
<feature type="region of interest" description="Disordered" evidence="2">
    <location>
        <begin position="62"/>
        <end position="108"/>
    </location>
</feature>
<dbReference type="SUPFAM" id="SSF48350">
    <property type="entry name" value="GTPase activation domain, GAP"/>
    <property type="match status" value="1"/>
</dbReference>
<dbReference type="EMBL" id="GG745331">
    <property type="protein sequence ID" value="KNE57452.1"/>
    <property type="molecule type" value="Genomic_DNA"/>
</dbReference>
<dbReference type="PANTHER" id="PTHR10194">
    <property type="entry name" value="RAS GTPASE-ACTIVATING PROTEINS"/>
    <property type="match status" value="1"/>
</dbReference>
<dbReference type="InterPro" id="IPR008936">
    <property type="entry name" value="Rho_GTPase_activation_prot"/>
</dbReference>
<feature type="region of interest" description="Disordered" evidence="2">
    <location>
        <begin position="677"/>
        <end position="752"/>
    </location>
</feature>
<dbReference type="InterPro" id="IPR001936">
    <property type="entry name" value="RasGAP_dom"/>
</dbReference>
<sequence length="752" mass="81261">MAASCSLRRDHRLLARVVEARFPDLASDSIDAFAVLRVVYAASDGVALSIVTKTGDDRIASAPGTLGSNGQLATPPLPPAQPQRRKRSLIPRASPSLSPAESRTAPQTYKTLTVRGKDKDKSVFWDQEFEVEFEADLRQVEVEVWSKRLLKDTHMGTATIHATQLTPGKPTESWHPLKLAESSSNNGSIRIRLTYTNEYILPLPVFKPLVTVMIDPQMHVITCMERIVEDRDETARVLLHVMFSIQLHDQYLESVCAAELEHTADPALLFRANSLASKSVDHFMKLVAVAFLGNLLRPVIKTIMTDNRKCELDPLRMPDRTAGAASSGSCEHLEESLVVLESYIKWIVERLVATIDDFPPQLRSVFAMLRARVTRKWPDHPECNYTVVSSFLFLRFINAAILGPKLFGLCDTFPNPTVARTLTLVSKSLQQLANFSTFDGAKEPFMTPLNPILTELIPTLKAYLDAVSQPVVGGPPPPSGMSSTPSSVPSSPVTPDTPMSLSVHPGATEARSPGTTRRRLVHIIFGKDAPSSSSSSSSTPALDKGSGGRSGSSSAVSTLGLGAPEPLKSFDIERQLSDLFRLLSKNIAAMQAGARPVEAPTINRLAIILREIASIKQRRLSQTPSQAILSAVSAGFSKSQSDVLLTLPTASSTPTPTSGTATKRPTTVALVTRFDSNTSSMRSRSSIELRRSGSFRESSSQSPGGNPSAIVDMDAQDEDGGVRGGEGVPLKHRHASAPLVVVVSGDDDGRGL</sequence>
<dbReference type="SUPFAM" id="SSF49562">
    <property type="entry name" value="C2 domain (Calcium/lipid-binding domain, CaLB)"/>
    <property type="match status" value="1"/>
</dbReference>
<evidence type="ECO:0000313" key="6">
    <source>
        <dbReference type="Proteomes" id="UP000054350"/>
    </source>
</evidence>
<dbReference type="PROSITE" id="PS00509">
    <property type="entry name" value="RAS_GTPASE_ACTIV_1"/>
    <property type="match status" value="1"/>
</dbReference>
<dbReference type="Gene3D" id="1.10.506.10">
    <property type="entry name" value="GTPase Activation - p120gap, domain 1"/>
    <property type="match status" value="2"/>
</dbReference>
<dbReference type="InterPro" id="IPR035892">
    <property type="entry name" value="C2_domain_sf"/>
</dbReference>
<feature type="compositionally biased region" description="Low complexity" evidence="2">
    <location>
        <begin position="695"/>
        <end position="705"/>
    </location>
</feature>
<reference evidence="5 6" key="1">
    <citation type="submission" date="2009-11" db="EMBL/GenBank/DDBJ databases">
        <title>Annotation of Allomyces macrogynus ATCC 38327.</title>
        <authorList>
            <consortium name="The Broad Institute Genome Sequencing Platform"/>
            <person name="Russ C."/>
            <person name="Cuomo C."/>
            <person name="Burger G."/>
            <person name="Gray M.W."/>
            <person name="Holland P.W.H."/>
            <person name="King N."/>
            <person name="Lang F.B.F."/>
            <person name="Roger A.J."/>
            <person name="Ruiz-Trillo I."/>
            <person name="Young S.K."/>
            <person name="Zeng Q."/>
            <person name="Gargeya S."/>
            <person name="Fitzgerald M."/>
            <person name="Haas B."/>
            <person name="Abouelleil A."/>
            <person name="Alvarado L."/>
            <person name="Arachchi H.M."/>
            <person name="Berlin A."/>
            <person name="Chapman S.B."/>
            <person name="Gearin G."/>
            <person name="Goldberg J."/>
            <person name="Griggs A."/>
            <person name="Gujja S."/>
            <person name="Hansen M."/>
            <person name="Heiman D."/>
            <person name="Howarth C."/>
            <person name="Larimer J."/>
            <person name="Lui A."/>
            <person name="MacDonald P.J.P."/>
            <person name="McCowen C."/>
            <person name="Montmayeur A."/>
            <person name="Murphy C."/>
            <person name="Neiman D."/>
            <person name="Pearson M."/>
            <person name="Priest M."/>
            <person name="Roberts A."/>
            <person name="Saif S."/>
            <person name="Shea T."/>
            <person name="Sisk P."/>
            <person name="Stolte C."/>
            <person name="Sykes S."/>
            <person name="Wortman J."/>
            <person name="Nusbaum C."/>
            <person name="Birren B."/>
        </authorList>
    </citation>
    <scope>NUCLEOTIDE SEQUENCE [LARGE SCALE GENOMIC DNA]</scope>
    <source>
        <strain evidence="5 6">ATCC 38327</strain>
    </source>
</reference>
<dbReference type="PANTHER" id="PTHR10194:SF60">
    <property type="entry name" value="RAS GTPASE-ACTIVATING PROTEIN RASKOL"/>
    <property type="match status" value="1"/>
</dbReference>
<dbReference type="Proteomes" id="UP000054350">
    <property type="component" value="Unassembled WGS sequence"/>
</dbReference>
<dbReference type="GO" id="GO:0005096">
    <property type="term" value="F:GTPase activator activity"/>
    <property type="evidence" value="ECO:0007669"/>
    <property type="project" value="UniProtKB-KW"/>
</dbReference>
<feature type="compositionally biased region" description="Low complexity" evidence="2">
    <location>
        <begin position="551"/>
        <end position="560"/>
    </location>
</feature>
<dbReference type="Pfam" id="PF00168">
    <property type="entry name" value="C2"/>
    <property type="match status" value="1"/>
</dbReference>
<dbReference type="Pfam" id="PF00616">
    <property type="entry name" value="RasGAP"/>
    <property type="match status" value="1"/>
</dbReference>
<evidence type="ECO:0000256" key="1">
    <source>
        <dbReference type="ARBA" id="ARBA00022468"/>
    </source>
</evidence>
<name>A0A0L0S4K5_ALLM3</name>
<evidence type="ECO:0000313" key="5">
    <source>
        <dbReference type="EMBL" id="KNE57452.1"/>
    </source>
</evidence>
<dbReference type="InterPro" id="IPR023152">
    <property type="entry name" value="RasGAP_CS"/>
</dbReference>